<proteinExistence type="predicted"/>
<evidence type="ECO:0000313" key="2">
    <source>
        <dbReference type="Proteomes" id="UP000031443"/>
    </source>
</evidence>
<protein>
    <submittedName>
        <fullName evidence="1">Uncharacterized protein</fullName>
    </submittedName>
</protein>
<keyword evidence="2" id="KW-1185">Reference proteome</keyword>
<accession>M7AYN6</accession>
<dbReference type="EMBL" id="KB548685">
    <property type="protein sequence ID" value="EMP30676.1"/>
    <property type="molecule type" value="Genomic_DNA"/>
</dbReference>
<evidence type="ECO:0000313" key="1">
    <source>
        <dbReference type="EMBL" id="EMP30676.1"/>
    </source>
</evidence>
<sequence length="86" mass="9457">MPKSKDAKKLDLFGQKVYSTGGLQLQIANQQVVLNCYNFNSWNTLSKFKELLPTESCSEFEAIINEGKVIARTSLQAALASTAIAM</sequence>
<reference evidence="2" key="1">
    <citation type="journal article" date="2013" name="Nat. Genet.">
        <title>The draft genomes of soft-shell turtle and green sea turtle yield insights into the development and evolution of the turtle-specific body plan.</title>
        <authorList>
            <person name="Wang Z."/>
            <person name="Pascual-Anaya J."/>
            <person name="Zadissa A."/>
            <person name="Li W."/>
            <person name="Niimura Y."/>
            <person name="Huang Z."/>
            <person name="Li C."/>
            <person name="White S."/>
            <person name="Xiong Z."/>
            <person name="Fang D."/>
            <person name="Wang B."/>
            <person name="Ming Y."/>
            <person name="Chen Y."/>
            <person name="Zheng Y."/>
            <person name="Kuraku S."/>
            <person name="Pignatelli M."/>
            <person name="Herrero J."/>
            <person name="Beal K."/>
            <person name="Nozawa M."/>
            <person name="Li Q."/>
            <person name="Wang J."/>
            <person name="Zhang H."/>
            <person name="Yu L."/>
            <person name="Shigenobu S."/>
            <person name="Wang J."/>
            <person name="Liu J."/>
            <person name="Flicek P."/>
            <person name="Searle S."/>
            <person name="Wang J."/>
            <person name="Kuratani S."/>
            <person name="Yin Y."/>
            <person name="Aken B."/>
            <person name="Zhang G."/>
            <person name="Irie N."/>
        </authorList>
    </citation>
    <scope>NUCLEOTIDE SEQUENCE [LARGE SCALE GENOMIC DNA]</scope>
</reference>
<gene>
    <name evidence="1" type="ORF">UY3_12193</name>
</gene>
<organism evidence="1 2">
    <name type="scientific">Chelonia mydas</name>
    <name type="common">Green sea-turtle</name>
    <name type="synonym">Chelonia agassizi</name>
    <dbReference type="NCBI Taxonomy" id="8469"/>
    <lineage>
        <taxon>Eukaryota</taxon>
        <taxon>Metazoa</taxon>
        <taxon>Chordata</taxon>
        <taxon>Craniata</taxon>
        <taxon>Vertebrata</taxon>
        <taxon>Euteleostomi</taxon>
        <taxon>Archelosauria</taxon>
        <taxon>Testudinata</taxon>
        <taxon>Testudines</taxon>
        <taxon>Cryptodira</taxon>
        <taxon>Durocryptodira</taxon>
        <taxon>Americhelydia</taxon>
        <taxon>Chelonioidea</taxon>
        <taxon>Cheloniidae</taxon>
        <taxon>Chelonia</taxon>
    </lineage>
</organism>
<dbReference type="AlphaFoldDB" id="M7AYN6"/>
<dbReference type="Proteomes" id="UP000031443">
    <property type="component" value="Unassembled WGS sequence"/>
</dbReference>
<name>M7AYN6_CHEMY</name>
<dbReference type="Gene3D" id="1.10.287.3160">
    <property type="match status" value="1"/>
</dbReference>